<feature type="compositionally biased region" description="Basic and acidic residues" evidence="8">
    <location>
        <begin position="687"/>
        <end position="697"/>
    </location>
</feature>
<feature type="compositionally biased region" description="Polar residues" evidence="8">
    <location>
        <begin position="449"/>
        <end position="463"/>
    </location>
</feature>
<feature type="compositionally biased region" description="Acidic residues" evidence="8">
    <location>
        <begin position="706"/>
        <end position="729"/>
    </location>
</feature>
<evidence type="ECO:0000256" key="7">
    <source>
        <dbReference type="RuleBase" id="RU049441"/>
    </source>
</evidence>
<feature type="compositionally biased region" description="Basic residues" evidence="8">
    <location>
        <begin position="339"/>
        <end position="349"/>
    </location>
</feature>
<dbReference type="EMBL" id="KZ819672">
    <property type="protein sequence ID" value="PWN26302.1"/>
    <property type="molecule type" value="Genomic_DNA"/>
</dbReference>
<dbReference type="Proteomes" id="UP000245884">
    <property type="component" value="Unassembled WGS sequence"/>
</dbReference>
<evidence type="ECO:0000256" key="2">
    <source>
        <dbReference type="ARBA" id="ARBA00007112"/>
    </source>
</evidence>
<feature type="compositionally biased region" description="Basic and acidic residues" evidence="8">
    <location>
        <begin position="780"/>
        <end position="793"/>
    </location>
</feature>
<dbReference type="Pfam" id="PF13945">
    <property type="entry name" value="NST1"/>
    <property type="match status" value="1"/>
</dbReference>
<feature type="compositionally biased region" description="Low complexity" evidence="8">
    <location>
        <begin position="44"/>
        <end position="57"/>
    </location>
</feature>
<dbReference type="OrthoDB" id="21629at2759"/>
<feature type="compositionally biased region" description="Acidic residues" evidence="8">
    <location>
        <begin position="281"/>
        <end position="300"/>
    </location>
</feature>
<dbReference type="AlphaFoldDB" id="A0A316ULZ1"/>
<dbReference type="GO" id="GO:0005737">
    <property type="term" value="C:cytoplasm"/>
    <property type="evidence" value="ECO:0007669"/>
    <property type="project" value="UniProtKB-SubCell"/>
</dbReference>
<evidence type="ECO:0000256" key="6">
    <source>
        <dbReference type="ARBA" id="ARBA00023054"/>
    </source>
</evidence>
<feature type="compositionally biased region" description="Acidic residues" evidence="8">
    <location>
        <begin position="600"/>
        <end position="631"/>
    </location>
</feature>
<feature type="region of interest" description="Disordered" evidence="8">
    <location>
        <begin position="777"/>
        <end position="825"/>
    </location>
</feature>
<keyword evidence="5 7" id="KW-0346">Stress response</keyword>
<evidence type="ECO:0000256" key="4">
    <source>
        <dbReference type="ARBA" id="ARBA00022490"/>
    </source>
</evidence>
<accession>A0A316ULZ1</accession>
<organism evidence="9 10">
    <name type="scientific">Jaminaea rosea</name>
    <dbReference type="NCBI Taxonomy" id="1569628"/>
    <lineage>
        <taxon>Eukaryota</taxon>
        <taxon>Fungi</taxon>
        <taxon>Dikarya</taxon>
        <taxon>Basidiomycota</taxon>
        <taxon>Ustilaginomycotina</taxon>
        <taxon>Exobasidiomycetes</taxon>
        <taxon>Microstromatales</taxon>
        <taxon>Microstromatales incertae sedis</taxon>
        <taxon>Jaminaea</taxon>
    </lineage>
</organism>
<feature type="compositionally biased region" description="Pro residues" evidence="8">
    <location>
        <begin position="357"/>
        <end position="370"/>
    </location>
</feature>
<evidence type="ECO:0000256" key="5">
    <source>
        <dbReference type="ARBA" id="ARBA00023016"/>
    </source>
</evidence>
<dbReference type="RefSeq" id="XP_025360914.1">
    <property type="nucleotide sequence ID" value="XM_025509638.1"/>
</dbReference>
<keyword evidence="10" id="KW-1185">Reference proteome</keyword>
<gene>
    <name evidence="9" type="ORF">BDZ90DRAFT_51548</name>
</gene>
<comment type="function">
    <text evidence="7">May act as a negative regulator of salt tolerance.</text>
</comment>
<feature type="region of interest" description="Disordered" evidence="8">
    <location>
        <begin position="687"/>
        <end position="734"/>
    </location>
</feature>
<dbReference type="STRING" id="1569628.A0A316ULZ1"/>
<evidence type="ECO:0000256" key="1">
    <source>
        <dbReference type="ARBA" id="ARBA00004496"/>
    </source>
</evidence>
<feature type="compositionally biased region" description="Basic residues" evidence="8">
    <location>
        <begin position="58"/>
        <end position="67"/>
    </location>
</feature>
<sequence>MAKAKAPLRAPPSSRPTAQPPPPQSQPTSLDHDSSSPTPPPLSTEPSAAAAAAAAAAAKKKKRKGKGKRIEDPYDGTAPLSPATTQAYAAHGNSPAHLSQAATAQAQAQADLLATASDLYRRIEADPQGIPDDDAYWTSLPAHLRTFIRNALPLGQFPTTGNGHPNDPNARHASTQAMIAVAQQLAQAAHASQRHLQQYPPGSQPYPSLPFDPAIFADLALHSDPGATLHSHTNGVHAAAGNAAQSPYSAHVHYSTTGANPPPTQPPGEPLPAPVVLVNEYGEETGDYDDEYYSDDDLDDPNGVSHDDGMHGGPDARNWPAHEQQRQQAAAAMLGAPPSKKKNKKKKKKTGADTLAAPPPPSQPLPPPAPAVQHGKQPATNGPPAPAPPRSNAPPPSSRAAGKQPMTFNSNASAKAPAPNGHSHPPAKSRAGAAAGSVSSHGTGHGTAPPSQAQAPRIWSTSTAEERERIKEFWMRLNERDRRSLVAIEKDAVLKRMKEQSRHSCTCAVCSRKRTAIESELDVLYNAYYDELEQYANQQQQYVRSGGAVPPPPGPGPFPGSIALDSAGNVLGGNALTKPVPPAQKTRVTAPPKKAPPPPVDDDDGYDDELDDDEYDDDYDDEEEEEEDEVLPETAPPRSKRNAAGGNAGGADSSLLGSSLTVKGILTVADDLLKNDGQKFLEMMEQLADRRMQREEDAATAGADGVSDDGDDVDDVDDVEEDEEDDALTDEQRMEEGRRMFQIFAARLFEQRVLAAYRERIAQERQLQLLRELEEEADLEKEKDAKRQRENQKKKDKKRQQQLKKEEERLKRESEKAAEEAAAREKAEKLREAELKRQEEARLKREAEKKGQCCASHVCSTTSRYDGSCRWWCLDPTSSSYGSFVRPSGSLADGLFAGHVNSPSSAIRLAGSTFVQGTC</sequence>
<feature type="region of interest" description="Disordered" evidence="8">
    <location>
        <begin position="542"/>
        <end position="656"/>
    </location>
</feature>
<feature type="compositionally biased region" description="Pro residues" evidence="8">
    <location>
        <begin position="549"/>
        <end position="558"/>
    </location>
</feature>
<dbReference type="InterPro" id="IPR025279">
    <property type="entry name" value="NST1"/>
</dbReference>
<reference evidence="9 10" key="1">
    <citation type="journal article" date="2018" name="Mol. Biol. Evol.">
        <title>Broad Genomic Sampling Reveals a Smut Pathogenic Ancestry of the Fungal Clade Ustilaginomycotina.</title>
        <authorList>
            <person name="Kijpornyongpan T."/>
            <person name="Mondo S.J."/>
            <person name="Barry K."/>
            <person name="Sandor L."/>
            <person name="Lee J."/>
            <person name="Lipzen A."/>
            <person name="Pangilinan J."/>
            <person name="LaButti K."/>
            <person name="Hainaut M."/>
            <person name="Henrissat B."/>
            <person name="Grigoriev I.V."/>
            <person name="Spatafora J.W."/>
            <person name="Aime M.C."/>
        </authorList>
    </citation>
    <scope>NUCLEOTIDE SEQUENCE [LARGE SCALE GENOMIC DNA]</scope>
    <source>
        <strain evidence="9 10">MCA 5214</strain>
    </source>
</reference>
<feature type="compositionally biased region" description="Basic and acidic residues" evidence="8">
    <location>
        <begin position="803"/>
        <end position="825"/>
    </location>
</feature>
<feature type="compositionally biased region" description="Low complexity" evidence="8">
    <location>
        <begin position="409"/>
        <end position="420"/>
    </location>
</feature>
<keyword evidence="4 7" id="KW-0963">Cytoplasm</keyword>
<feature type="region of interest" description="Disordered" evidence="8">
    <location>
        <begin position="1"/>
        <end position="102"/>
    </location>
</feature>
<feature type="region of interest" description="Disordered" evidence="8">
    <location>
        <begin position="252"/>
        <end position="464"/>
    </location>
</feature>
<evidence type="ECO:0000313" key="10">
    <source>
        <dbReference type="Proteomes" id="UP000245884"/>
    </source>
</evidence>
<comment type="similarity">
    <text evidence="2 7">Belongs to the NST1 family.</text>
</comment>
<comment type="subcellular location">
    <subcellularLocation>
        <location evidence="1 7">Cytoplasm</location>
    </subcellularLocation>
</comment>
<feature type="compositionally biased region" description="Low complexity" evidence="8">
    <location>
        <begin position="431"/>
        <end position="448"/>
    </location>
</feature>
<evidence type="ECO:0000256" key="3">
    <source>
        <dbReference type="ARBA" id="ARBA00020733"/>
    </source>
</evidence>
<proteinExistence type="inferred from homology"/>
<name>A0A316ULZ1_9BASI</name>
<feature type="compositionally biased region" description="Pro residues" evidence="8">
    <location>
        <begin position="260"/>
        <end position="273"/>
    </location>
</feature>
<feature type="compositionally biased region" description="Pro residues" evidence="8">
    <location>
        <begin position="381"/>
        <end position="397"/>
    </location>
</feature>
<dbReference type="GeneID" id="37031461"/>
<evidence type="ECO:0000313" key="9">
    <source>
        <dbReference type="EMBL" id="PWN26302.1"/>
    </source>
</evidence>
<feature type="compositionally biased region" description="Low complexity" evidence="8">
    <location>
        <begin position="642"/>
        <end position="656"/>
    </location>
</feature>
<feature type="compositionally biased region" description="Pro residues" evidence="8">
    <location>
        <begin position="9"/>
        <end position="25"/>
    </location>
</feature>
<protein>
    <recommendedName>
        <fullName evidence="3 7">Stress response protein NST1</fullName>
    </recommendedName>
</protein>
<keyword evidence="6 7" id="KW-0175">Coiled coil</keyword>
<evidence type="ECO:0000256" key="8">
    <source>
        <dbReference type="SAM" id="MobiDB-lite"/>
    </source>
</evidence>